<feature type="region of interest" description="Disordered" evidence="1">
    <location>
        <begin position="51"/>
        <end position="88"/>
    </location>
</feature>
<keyword evidence="3" id="KW-1185">Reference proteome</keyword>
<comment type="caution">
    <text evidence="2">The sequence shown here is derived from an EMBL/GenBank/DDBJ whole genome shotgun (WGS) entry which is preliminary data.</text>
</comment>
<dbReference type="EMBL" id="JARQWQ010000011">
    <property type="protein sequence ID" value="KAK2568778.1"/>
    <property type="molecule type" value="Genomic_DNA"/>
</dbReference>
<gene>
    <name evidence="2" type="ORF">P5673_006801</name>
</gene>
<proteinExistence type="predicted"/>
<evidence type="ECO:0000313" key="3">
    <source>
        <dbReference type="Proteomes" id="UP001249851"/>
    </source>
</evidence>
<accession>A0AAD9QWU1</accession>
<feature type="compositionally biased region" description="Polar residues" evidence="1">
    <location>
        <begin position="76"/>
        <end position="88"/>
    </location>
</feature>
<dbReference type="AlphaFoldDB" id="A0AAD9QWU1"/>
<evidence type="ECO:0000313" key="2">
    <source>
        <dbReference type="EMBL" id="KAK2568778.1"/>
    </source>
</evidence>
<protein>
    <submittedName>
        <fullName evidence="2">Uncharacterized protein</fullName>
    </submittedName>
</protein>
<feature type="compositionally biased region" description="Polar residues" evidence="1">
    <location>
        <begin position="51"/>
        <end position="60"/>
    </location>
</feature>
<organism evidence="2 3">
    <name type="scientific">Acropora cervicornis</name>
    <name type="common">Staghorn coral</name>
    <dbReference type="NCBI Taxonomy" id="6130"/>
    <lineage>
        <taxon>Eukaryota</taxon>
        <taxon>Metazoa</taxon>
        <taxon>Cnidaria</taxon>
        <taxon>Anthozoa</taxon>
        <taxon>Hexacorallia</taxon>
        <taxon>Scleractinia</taxon>
        <taxon>Astrocoeniina</taxon>
        <taxon>Acroporidae</taxon>
        <taxon>Acropora</taxon>
    </lineage>
</organism>
<name>A0AAD9QWU1_ACRCE</name>
<sequence>MSASRKKYTKNTNVFHECTNHPVWKFKDKLGYRACACVGMHVFARAVPQQNWTTDQPASQENERDISHAHSEDLASKNQENAGNQTSTYRGKLHYQALSYAKTRCPFVAEY</sequence>
<feature type="compositionally biased region" description="Basic and acidic residues" evidence="1">
    <location>
        <begin position="61"/>
        <end position="75"/>
    </location>
</feature>
<evidence type="ECO:0000256" key="1">
    <source>
        <dbReference type="SAM" id="MobiDB-lite"/>
    </source>
</evidence>
<reference evidence="2" key="1">
    <citation type="journal article" date="2023" name="G3 (Bethesda)">
        <title>Whole genome assembly and annotation of the endangered Caribbean coral Acropora cervicornis.</title>
        <authorList>
            <person name="Selwyn J.D."/>
            <person name="Vollmer S.V."/>
        </authorList>
    </citation>
    <scope>NUCLEOTIDE SEQUENCE</scope>
    <source>
        <strain evidence="2">K2</strain>
    </source>
</reference>
<reference evidence="2" key="2">
    <citation type="journal article" date="2023" name="Science">
        <title>Genomic signatures of disease resistance in endangered staghorn corals.</title>
        <authorList>
            <person name="Vollmer S.V."/>
            <person name="Selwyn J.D."/>
            <person name="Despard B.A."/>
            <person name="Roesel C.L."/>
        </authorList>
    </citation>
    <scope>NUCLEOTIDE SEQUENCE</scope>
    <source>
        <strain evidence="2">K2</strain>
    </source>
</reference>
<dbReference type="Proteomes" id="UP001249851">
    <property type="component" value="Unassembled WGS sequence"/>
</dbReference>